<proteinExistence type="predicted"/>
<reference evidence="2" key="2">
    <citation type="submission" date="2015-08" db="UniProtKB">
        <authorList>
            <consortium name="WormBaseParasite"/>
        </authorList>
    </citation>
    <scope>IDENTIFICATION</scope>
</reference>
<evidence type="ECO:0000313" key="2">
    <source>
        <dbReference type="WBParaSite" id="SVE_0972900.1"/>
    </source>
</evidence>
<evidence type="ECO:0000313" key="1">
    <source>
        <dbReference type="Proteomes" id="UP000035680"/>
    </source>
</evidence>
<accession>A0A0K0FL15</accession>
<dbReference type="Proteomes" id="UP000035680">
    <property type="component" value="Unassembled WGS sequence"/>
</dbReference>
<organism evidence="1 2">
    <name type="scientific">Strongyloides venezuelensis</name>
    <name type="common">Threadworm</name>
    <dbReference type="NCBI Taxonomy" id="75913"/>
    <lineage>
        <taxon>Eukaryota</taxon>
        <taxon>Metazoa</taxon>
        <taxon>Ecdysozoa</taxon>
        <taxon>Nematoda</taxon>
        <taxon>Chromadorea</taxon>
        <taxon>Rhabditida</taxon>
        <taxon>Tylenchina</taxon>
        <taxon>Panagrolaimomorpha</taxon>
        <taxon>Strongyloidoidea</taxon>
        <taxon>Strongyloididae</taxon>
        <taxon>Strongyloides</taxon>
    </lineage>
</organism>
<reference evidence="1" key="1">
    <citation type="submission" date="2014-07" db="EMBL/GenBank/DDBJ databases">
        <authorList>
            <person name="Martin A.A"/>
            <person name="De Silva N."/>
        </authorList>
    </citation>
    <scope>NUCLEOTIDE SEQUENCE</scope>
</reference>
<keyword evidence="1" id="KW-1185">Reference proteome</keyword>
<name>A0A0K0FL15_STRVS</name>
<dbReference type="WBParaSite" id="SVE_0972900.1">
    <property type="protein sequence ID" value="SVE_0972900.1"/>
    <property type="gene ID" value="SVE_0972900"/>
</dbReference>
<sequence length="147" mass="17233">MFPITSHCIILLLIQKDWNTASKYLVTLRCAGHTFIGDNNAYMKVGLYIQSSRCGHKNPVDYYKVSGSRFRNIPPIITATSSPKHLILNLYQILYYVAKKHHLLQRMNEYYIEKKPITEKFCTVKSQILNSIIIIYLHEKNLSLWFH</sequence>
<dbReference type="AlphaFoldDB" id="A0A0K0FL15"/>
<protein>
    <submittedName>
        <fullName evidence="2">Secreted protein</fullName>
    </submittedName>
</protein>